<dbReference type="Proteomes" id="UP000005510">
    <property type="component" value="Unassembled WGS sequence"/>
</dbReference>
<keyword evidence="9" id="KW-0732">Signal</keyword>
<dbReference type="CDD" id="cd00082">
    <property type="entry name" value="HisKA"/>
    <property type="match status" value="1"/>
</dbReference>
<organism evidence="13 14">
    <name type="scientific">Parabacteroides johnsonii DSM 18315</name>
    <dbReference type="NCBI Taxonomy" id="537006"/>
    <lineage>
        <taxon>Bacteria</taxon>
        <taxon>Pseudomonadati</taxon>
        <taxon>Bacteroidota</taxon>
        <taxon>Bacteroidia</taxon>
        <taxon>Bacteroidales</taxon>
        <taxon>Tannerellaceae</taxon>
        <taxon>Parabacteroides</taxon>
    </lineage>
</organism>
<dbReference type="Gene3D" id="2.130.10.10">
    <property type="entry name" value="YVTN repeat-like/Quinoprotein amine dehydrogenase"/>
    <property type="match status" value="2"/>
</dbReference>
<dbReference type="STRING" id="537006.PRABACTJOHN_02088"/>
<dbReference type="InterPro" id="IPR009057">
    <property type="entry name" value="Homeodomain-like_sf"/>
</dbReference>
<dbReference type="GO" id="GO:0000155">
    <property type="term" value="F:phosphorelay sensor kinase activity"/>
    <property type="evidence" value="ECO:0007669"/>
    <property type="project" value="InterPro"/>
</dbReference>
<feature type="signal peptide" evidence="9">
    <location>
        <begin position="1"/>
        <end position="20"/>
    </location>
</feature>
<protein>
    <recommendedName>
        <fullName evidence="2">histidine kinase</fullName>
        <ecNumber evidence="2">2.7.13.3</ecNumber>
    </recommendedName>
</protein>
<dbReference type="GO" id="GO:0043565">
    <property type="term" value="F:sequence-specific DNA binding"/>
    <property type="evidence" value="ECO:0007669"/>
    <property type="project" value="InterPro"/>
</dbReference>
<evidence type="ECO:0000256" key="5">
    <source>
        <dbReference type="ARBA" id="ARBA00023125"/>
    </source>
</evidence>
<dbReference type="SUPFAM" id="SSF55874">
    <property type="entry name" value="ATPase domain of HSP90 chaperone/DNA topoisomerase II/histidine kinase"/>
    <property type="match status" value="1"/>
</dbReference>
<reference evidence="13 14" key="1">
    <citation type="submission" date="2008-10" db="EMBL/GenBank/DDBJ databases">
        <title>Draft genome sequence of Parabacteroides johnsonii (DSM 18315).</title>
        <authorList>
            <person name="Sudarsanam P."/>
            <person name="Ley R."/>
            <person name="Guruge J."/>
            <person name="Turnbaugh P.J."/>
            <person name="Mahowald M."/>
            <person name="Liep D."/>
            <person name="Gordon J."/>
        </authorList>
    </citation>
    <scope>NUCLEOTIDE SEQUENCE [LARGE SCALE GENOMIC DNA]</scope>
    <source>
        <strain evidence="13 14">DSM 18315</strain>
    </source>
</reference>
<dbReference type="SUPFAM" id="SSF47384">
    <property type="entry name" value="Homodimeric domain of signal transducing histidine kinase"/>
    <property type="match status" value="1"/>
</dbReference>
<dbReference type="PANTHER" id="PTHR43547">
    <property type="entry name" value="TWO-COMPONENT HISTIDINE KINASE"/>
    <property type="match status" value="1"/>
</dbReference>
<dbReference type="Gene3D" id="2.60.40.10">
    <property type="entry name" value="Immunoglobulins"/>
    <property type="match status" value="1"/>
</dbReference>
<dbReference type="InterPro" id="IPR036097">
    <property type="entry name" value="HisK_dim/P_sf"/>
</dbReference>
<sequence length="1304" mass="147755">MKKLLAILFSLFLCIFSTQAESPNYYFKQISLKDGLSQSTVNCVLSDHQGVIWIGTSFGLNRFDRERIMSYNNDKDNLFSIPGNDIIFLTEDIQHNIWIGTDRGLARYDRSKDRFMRITFAGLPLHVHSSVVTDNGVLFFGTGTAFRYSYVDNRITFLPVNGPERVTSAFTHAYIYDKQKQIVLLVCRRNGLWWYHLATGKLERISFIPAKEITSVCLDSSGNIWLSVYADGVYGYTSAGDEFCHLNTGNLLSNDVVLDIKEIDGKLWLATDGGGLNVYDPDTQEIRVISHIPGNNNSLPVNSFGCLYNDQEKNIWAGSIRGGLIGLKRTYFYTYGDAQLNSTSGLSYKTVTSLYEDRDHILWLGTDGDGINRFDPRTSQFRHYPATFDKKVVSIVEYDEDELLLSIFSQGLYRFHKKTGELQEYIVADAEKSRRLFRLGLAVHLGRLDDASFYIYSDSVYLYNQQTGHLDAIRCKEEGVVLSALMEVSGGEPDTYLRSLSNLLVLDHKDRSIGVFYTPPDSIGTIGAACRDKAGCFWLGTSSGLYRYDPVTKRTSTIEENRFAGTSSLGFDRQGRLWIGTHNGLYAYIPEEGKTVVFGESDGVYANEYLFKPPLLTASGDLYMAGVNGLVYIRNSVPFPEEADPSINLLDVELDGISVGSDVIRDNNQLSIPWDYTSLNARIIVKEKDLMRKKLFRYYIKGSLNEMIERSSHTISFHALSVGEYHIWVSCNKRNGDWSTPVQLLAITVTPPWWKTTGFLILLILLILFGSVLTAWLVVLKKERKMVWAIKEHERKTYEDQVRFLINISHELRTPLTLIYAPLKRLLASGEVKDDKLLHLLTGIFRQTRRIKDNINMVLDVRKMEVGGESLSLTRQPVNDWLQEISSDFDLEFQVRNIQLVYDFDESLGEVPFDASKCEIVLSNLLMNALKFSKPNTVVVLSTRRKPDYVRISLSDEGIGLDHVEIDRLFTRFYQGDHDRKGSGIGLSYARMLVEMHGGNIGAQANEGRGATFFFELPLENTSVSIEARPYMSQLLQTSDVEIPGADDYPVAGYTVMIVEDEPELRNYLKDELSGSFKEVYVAEDGRQALEMIQAKLPDLVVSDVMMPYMNGFELCRRIKSDVGISHIPVILLTARTDNESTVQGYKLGADMYVPKPFDLGFLLAVLRNQLKSREIIRNRYKEAEQIVSPKTDTISNADEQFIRRLNELISSNLTNPDLDVQFVAAQMAMSRASLYNKLKLLAGISIGDYINKFRMAEAVRLLADKDLSIQEVSEKTGFSHQRYFSTVFKQIYGVTPSQYRQDL</sequence>
<evidence type="ECO:0000259" key="10">
    <source>
        <dbReference type="PROSITE" id="PS01124"/>
    </source>
</evidence>
<dbReference type="GO" id="GO:0003700">
    <property type="term" value="F:DNA-binding transcription factor activity"/>
    <property type="evidence" value="ECO:0007669"/>
    <property type="project" value="InterPro"/>
</dbReference>
<gene>
    <name evidence="13" type="ORF">PRABACTJOHN_02088</name>
</gene>
<evidence type="ECO:0000256" key="2">
    <source>
        <dbReference type="ARBA" id="ARBA00012438"/>
    </source>
</evidence>
<dbReference type="Gene3D" id="1.10.287.130">
    <property type="match status" value="1"/>
</dbReference>
<dbReference type="InterPro" id="IPR004358">
    <property type="entry name" value="Sig_transdc_His_kin-like_C"/>
</dbReference>
<dbReference type="PROSITE" id="PS50110">
    <property type="entry name" value="RESPONSE_REGULATORY"/>
    <property type="match status" value="1"/>
</dbReference>
<evidence type="ECO:0000256" key="8">
    <source>
        <dbReference type="SAM" id="Phobius"/>
    </source>
</evidence>
<dbReference type="InterPro" id="IPR036890">
    <property type="entry name" value="HATPase_C_sf"/>
</dbReference>
<dbReference type="InterPro" id="IPR011006">
    <property type="entry name" value="CheY-like_superfamily"/>
</dbReference>
<evidence type="ECO:0000256" key="7">
    <source>
        <dbReference type="PROSITE-ProRule" id="PRU00169"/>
    </source>
</evidence>
<reference evidence="13 14" key="2">
    <citation type="submission" date="2008-10" db="EMBL/GenBank/DDBJ databases">
        <authorList>
            <person name="Fulton L."/>
            <person name="Clifton S."/>
            <person name="Fulton B."/>
            <person name="Xu J."/>
            <person name="Minx P."/>
            <person name="Pepin K.H."/>
            <person name="Johnson M."/>
            <person name="Bhonagiri V."/>
            <person name="Nash W.E."/>
            <person name="Mardis E.R."/>
            <person name="Wilson R.K."/>
        </authorList>
    </citation>
    <scope>NUCLEOTIDE SEQUENCE [LARGE SCALE GENOMIC DNA]</scope>
    <source>
        <strain evidence="13 14">DSM 18315</strain>
    </source>
</reference>
<dbReference type="RefSeq" id="WP_008149237.1">
    <property type="nucleotide sequence ID" value="NZ_DS996451.1"/>
</dbReference>
<comment type="caution">
    <text evidence="13">The sequence shown here is derived from an EMBL/GenBank/DDBJ whole genome shotgun (WGS) entry which is preliminary data.</text>
</comment>
<dbReference type="SMART" id="SM00448">
    <property type="entry name" value="REC"/>
    <property type="match status" value="1"/>
</dbReference>
<feature type="domain" description="HTH araC/xylS-type" evidence="10">
    <location>
        <begin position="1204"/>
        <end position="1303"/>
    </location>
</feature>
<dbReference type="InterPro" id="IPR015943">
    <property type="entry name" value="WD40/YVTN_repeat-like_dom_sf"/>
</dbReference>
<dbReference type="InterPro" id="IPR011110">
    <property type="entry name" value="Reg_prop"/>
</dbReference>
<dbReference type="SUPFAM" id="SSF63829">
    <property type="entry name" value="Calcium-dependent phosphotriesterase"/>
    <property type="match status" value="2"/>
</dbReference>
<keyword evidence="8" id="KW-0472">Membrane</keyword>
<dbReference type="PROSITE" id="PS01124">
    <property type="entry name" value="HTH_ARAC_FAMILY_2"/>
    <property type="match status" value="1"/>
</dbReference>
<proteinExistence type="predicted"/>
<dbReference type="Gene3D" id="3.40.50.2300">
    <property type="match status" value="1"/>
</dbReference>
<dbReference type="Pfam" id="PF07494">
    <property type="entry name" value="Reg_prop"/>
    <property type="match status" value="2"/>
</dbReference>
<dbReference type="EMBL" id="ABYH01000233">
    <property type="protein sequence ID" value="EEC96515.1"/>
    <property type="molecule type" value="Genomic_DNA"/>
</dbReference>
<dbReference type="PROSITE" id="PS50109">
    <property type="entry name" value="HIS_KIN"/>
    <property type="match status" value="1"/>
</dbReference>
<dbReference type="SMART" id="SM00388">
    <property type="entry name" value="HisKA"/>
    <property type="match status" value="1"/>
</dbReference>
<keyword evidence="6" id="KW-0804">Transcription</keyword>
<feature type="chain" id="PRO_5002851496" description="histidine kinase" evidence="9">
    <location>
        <begin position="21"/>
        <end position="1304"/>
    </location>
</feature>
<dbReference type="Pfam" id="PF00512">
    <property type="entry name" value="HisKA"/>
    <property type="match status" value="1"/>
</dbReference>
<dbReference type="Gene3D" id="1.10.10.60">
    <property type="entry name" value="Homeodomain-like"/>
    <property type="match status" value="1"/>
</dbReference>
<dbReference type="Gene3D" id="3.30.565.10">
    <property type="entry name" value="Histidine kinase-like ATPase, C-terminal domain"/>
    <property type="match status" value="1"/>
</dbReference>
<dbReference type="PROSITE" id="PS00041">
    <property type="entry name" value="HTH_ARAC_FAMILY_1"/>
    <property type="match status" value="1"/>
</dbReference>
<evidence type="ECO:0000256" key="6">
    <source>
        <dbReference type="ARBA" id="ARBA00023163"/>
    </source>
</evidence>
<keyword evidence="8" id="KW-0812">Transmembrane</keyword>
<dbReference type="InterPro" id="IPR005467">
    <property type="entry name" value="His_kinase_dom"/>
</dbReference>
<dbReference type="Pfam" id="PF12833">
    <property type="entry name" value="HTH_18"/>
    <property type="match status" value="1"/>
</dbReference>
<feature type="transmembrane region" description="Helical" evidence="8">
    <location>
        <begin position="759"/>
        <end position="780"/>
    </location>
</feature>
<feature type="domain" description="Histidine kinase" evidence="11">
    <location>
        <begin position="807"/>
        <end position="1021"/>
    </location>
</feature>
<dbReference type="HOGENOM" id="CLU_000445_28_1_10"/>
<dbReference type="SMART" id="SM00387">
    <property type="entry name" value="HATPase_c"/>
    <property type="match status" value="1"/>
</dbReference>
<dbReference type="SUPFAM" id="SSF52172">
    <property type="entry name" value="CheY-like"/>
    <property type="match status" value="1"/>
</dbReference>
<comment type="catalytic activity">
    <reaction evidence="1">
        <text>ATP + protein L-histidine = ADP + protein N-phospho-L-histidine.</text>
        <dbReference type="EC" id="2.7.13.3"/>
    </reaction>
</comment>
<dbReference type="FunFam" id="2.130.10.10:FF:000891">
    <property type="entry name" value="Two-component system sensor histidine kinase/response regulator, hybrid (One-component system)"/>
    <property type="match status" value="1"/>
</dbReference>
<dbReference type="SUPFAM" id="SSF101898">
    <property type="entry name" value="NHL repeat"/>
    <property type="match status" value="1"/>
</dbReference>
<dbReference type="InterPro" id="IPR018060">
    <property type="entry name" value="HTH_AraC"/>
</dbReference>
<dbReference type="InterPro" id="IPR018062">
    <property type="entry name" value="HTH_AraC-typ_CS"/>
</dbReference>
<dbReference type="CDD" id="cd17574">
    <property type="entry name" value="REC_OmpR"/>
    <property type="match status" value="1"/>
</dbReference>
<evidence type="ECO:0000256" key="1">
    <source>
        <dbReference type="ARBA" id="ARBA00000085"/>
    </source>
</evidence>
<dbReference type="InterPro" id="IPR001789">
    <property type="entry name" value="Sig_transdc_resp-reg_receiver"/>
</dbReference>
<keyword evidence="4" id="KW-0805">Transcription regulation</keyword>
<dbReference type="Pfam" id="PF02518">
    <property type="entry name" value="HATPase_c"/>
    <property type="match status" value="1"/>
</dbReference>
<accession>B7BAN1</accession>
<evidence type="ECO:0000313" key="13">
    <source>
        <dbReference type="EMBL" id="EEC96515.1"/>
    </source>
</evidence>
<name>B7BAN1_9BACT</name>
<keyword evidence="5" id="KW-0238">DNA-binding</keyword>
<dbReference type="PANTHER" id="PTHR43547:SF2">
    <property type="entry name" value="HYBRID SIGNAL TRANSDUCTION HISTIDINE KINASE C"/>
    <property type="match status" value="1"/>
</dbReference>
<dbReference type="SMART" id="SM00342">
    <property type="entry name" value="HTH_ARAC"/>
    <property type="match status" value="1"/>
</dbReference>
<dbReference type="InterPro" id="IPR013783">
    <property type="entry name" value="Ig-like_fold"/>
</dbReference>
<evidence type="ECO:0000256" key="9">
    <source>
        <dbReference type="SAM" id="SignalP"/>
    </source>
</evidence>
<evidence type="ECO:0000256" key="4">
    <source>
        <dbReference type="ARBA" id="ARBA00023015"/>
    </source>
</evidence>
<evidence type="ECO:0000259" key="11">
    <source>
        <dbReference type="PROSITE" id="PS50109"/>
    </source>
</evidence>
<dbReference type="SUPFAM" id="SSF46689">
    <property type="entry name" value="Homeodomain-like"/>
    <property type="match status" value="1"/>
</dbReference>
<dbReference type="InterPro" id="IPR003661">
    <property type="entry name" value="HisK_dim/P_dom"/>
</dbReference>
<dbReference type="Pfam" id="PF00072">
    <property type="entry name" value="Response_reg"/>
    <property type="match status" value="1"/>
</dbReference>
<feature type="domain" description="Response regulatory" evidence="12">
    <location>
        <begin position="1055"/>
        <end position="1171"/>
    </location>
</feature>
<feature type="modified residue" description="4-aspartylphosphate" evidence="7">
    <location>
        <position position="1104"/>
    </location>
</feature>
<evidence type="ECO:0000256" key="3">
    <source>
        <dbReference type="ARBA" id="ARBA00022553"/>
    </source>
</evidence>
<dbReference type="PRINTS" id="PR00344">
    <property type="entry name" value="BCTRLSENSOR"/>
</dbReference>
<evidence type="ECO:0000259" key="12">
    <source>
        <dbReference type="PROSITE" id="PS50110"/>
    </source>
</evidence>
<dbReference type="InterPro" id="IPR003594">
    <property type="entry name" value="HATPase_dom"/>
</dbReference>
<dbReference type="EC" id="2.7.13.3" evidence="2"/>
<keyword evidence="3 7" id="KW-0597">Phosphoprotein</keyword>
<keyword evidence="8" id="KW-1133">Transmembrane helix</keyword>
<evidence type="ECO:0000313" key="14">
    <source>
        <dbReference type="Proteomes" id="UP000005510"/>
    </source>
</evidence>